<feature type="compositionally biased region" description="Basic and acidic residues" evidence="1">
    <location>
        <begin position="477"/>
        <end position="493"/>
    </location>
</feature>
<feature type="region of interest" description="Disordered" evidence="1">
    <location>
        <begin position="436"/>
        <end position="564"/>
    </location>
</feature>
<name>G4TA52_SERID</name>
<gene>
    <name evidence="3" type="ORF">PIIN_02047</name>
</gene>
<feature type="chain" id="PRO_5003468615" evidence="2">
    <location>
        <begin position="23"/>
        <end position="564"/>
    </location>
</feature>
<keyword evidence="2" id="KW-0732">Signal</keyword>
<comment type="caution">
    <text evidence="3">The sequence shown here is derived from an EMBL/GenBank/DDBJ whole genome shotgun (WGS) entry which is preliminary data.</text>
</comment>
<reference evidence="3 4" key="1">
    <citation type="journal article" date="2011" name="PLoS Pathog.">
        <title>Endophytic Life Strategies Decoded by Genome and Transcriptome Analyses of the Mutualistic Root Symbiont Piriformospora indica.</title>
        <authorList>
            <person name="Zuccaro A."/>
            <person name="Lahrmann U."/>
            <person name="Guldener U."/>
            <person name="Langen G."/>
            <person name="Pfiffi S."/>
            <person name="Biedenkopf D."/>
            <person name="Wong P."/>
            <person name="Samans B."/>
            <person name="Grimm C."/>
            <person name="Basiewicz M."/>
            <person name="Murat C."/>
            <person name="Martin F."/>
            <person name="Kogel K.H."/>
        </authorList>
    </citation>
    <scope>NUCLEOTIDE SEQUENCE [LARGE SCALE GENOMIC DNA]</scope>
    <source>
        <strain evidence="3 4">DSM 11827</strain>
    </source>
</reference>
<dbReference type="InParanoid" id="G4TA52"/>
<feature type="compositionally biased region" description="Basic and acidic residues" evidence="1">
    <location>
        <begin position="303"/>
        <end position="318"/>
    </location>
</feature>
<sequence>MRAWCLIFRVEPFFLLLLGGNAQSSVCHRAHTLHFHECNHNVRIKSDYELHNSGTILQGLFHVLIAFLKLNITLPPAAGGIPQEAAGNYSQGIQLHLSITLPTTTSSVPLVQTTLATPTSRSYVENSLTEREADLRKALNQRRLKPITNGAVASVEGLSVTAPFHSSSLQTRAGSEGTSSDGTLCSNGPRSGETQSRRNVVLVVEQGDLHTDSSNTQVTNGPSLETQEMMVDDHQARSQQPCTPPGSPHRSRSASLQSEHRSPRAWRGRSRESKAIGNHRDVSPDSLQSRRSSSSRSRSVSYEPRESRLPPRRPRDDSQCSLRSHSTSLEVSYQEGKESCAQESPLPLALRVSAPGQDVLARTTRDVNDSSSHRIGLHPNHKRICPFYHKNQEDRHMNHAPHPGYTEEEFNEAVKIYARGDKLPPSLIKGNVEINWRNQNRSSPPSPTHVNPPPTKRRFERPPARAPATSTDNYEPPTKRPRLEQQSFDRRDQGMPQYDTTPRDLYVYGDGYADPPEYSPRSSPLRHRLSSPNDSRTQHRPDYFMNAPPRGVYERPRDVRTHWQ</sequence>
<dbReference type="HOGENOM" id="CLU_483211_0_0_1"/>
<evidence type="ECO:0000313" key="3">
    <source>
        <dbReference type="EMBL" id="CCA68181.1"/>
    </source>
</evidence>
<organism evidence="3 4">
    <name type="scientific">Serendipita indica (strain DSM 11827)</name>
    <name type="common">Root endophyte fungus</name>
    <name type="synonym">Piriformospora indica</name>
    <dbReference type="NCBI Taxonomy" id="1109443"/>
    <lineage>
        <taxon>Eukaryota</taxon>
        <taxon>Fungi</taxon>
        <taxon>Dikarya</taxon>
        <taxon>Basidiomycota</taxon>
        <taxon>Agaricomycotina</taxon>
        <taxon>Agaricomycetes</taxon>
        <taxon>Sebacinales</taxon>
        <taxon>Serendipitaceae</taxon>
        <taxon>Serendipita</taxon>
    </lineage>
</organism>
<feature type="compositionally biased region" description="Low complexity" evidence="1">
    <location>
        <begin position="284"/>
        <end position="302"/>
    </location>
</feature>
<dbReference type="Proteomes" id="UP000007148">
    <property type="component" value="Unassembled WGS sequence"/>
</dbReference>
<feature type="compositionally biased region" description="Basic and acidic residues" evidence="1">
    <location>
        <begin position="552"/>
        <end position="564"/>
    </location>
</feature>
<evidence type="ECO:0000256" key="1">
    <source>
        <dbReference type="SAM" id="MobiDB-lite"/>
    </source>
</evidence>
<dbReference type="OrthoDB" id="3218954at2759"/>
<feature type="region of interest" description="Disordered" evidence="1">
    <location>
        <begin position="231"/>
        <end position="340"/>
    </location>
</feature>
<evidence type="ECO:0000256" key="2">
    <source>
        <dbReference type="SAM" id="SignalP"/>
    </source>
</evidence>
<feature type="signal peptide" evidence="2">
    <location>
        <begin position="1"/>
        <end position="22"/>
    </location>
</feature>
<accession>G4TA52</accession>
<feature type="compositionally biased region" description="Pro residues" evidence="1">
    <location>
        <begin position="444"/>
        <end position="454"/>
    </location>
</feature>
<protein>
    <submittedName>
        <fullName evidence="3">Uncharacterized protein</fullName>
    </submittedName>
</protein>
<evidence type="ECO:0000313" key="4">
    <source>
        <dbReference type="Proteomes" id="UP000007148"/>
    </source>
</evidence>
<feature type="compositionally biased region" description="Basic and acidic residues" evidence="1">
    <location>
        <begin position="269"/>
        <end position="283"/>
    </location>
</feature>
<keyword evidence="4" id="KW-1185">Reference proteome</keyword>
<proteinExistence type="predicted"/>
<dbReference type="AlphaFoldDB" id="G4TA52"/>
<feature type="compositionally biased region" description="Polar residues" evidence="1">
    <location>
        <begin position="319"/>
        <end position="331"/>
    </location>
</feature>
<feature type="region of interest" description="Disordered" evidence="1">
    <location>
        <begin position="167"/>
        <end position="198"/>
    </location>
</feature>
<dbReference type="EMBL" id="CAFZ01000027">
    <property type="protein sequence ID" value="CCA68181.1"/>
    <property type="molecule type" value="Genomic_DNA"/>
</dbReference>